<dbReference type="InterPro" id="IPR036294">
    <property type="entry name" value="Rbstp2229-like_sf"/>
</dbReference>
<dbReference type="InterPro" id="IPR015062">
    <property type="entry name" value="DUF1885"/>
</dbReference>
<dbReference type="Pfam" id="PF08968">
    <property type="entry name" value="DUF1885"/>
    <property type="match status" value="1"/>
</dbReference>
<name>A0A3D9KIL8_9BACL</name>
<keyword evidence="2" id="KW-1185">Reference proteome</keyword>
<evidence type="ECO:0000313" key="2">
    <source>
        <dbReference type="Proteomes" id="UP000256977"/>
    </source>
</evidence>
<sequence>MGVGVEPMSQSAYISLVQGSTLSEIDLAGVQEQLHRYKEQMQLTGKQLGWDYADSAFPYSIEQKPEAEGRWFYLKGKSPQYRYIVVGTGLRESENEPVPYIHFVLPNDSTHGDKSKANELCKWIGKQLQAEVCMFNGRTIYYNPRK</sequence>
<reference evidence="1 2" key="1">
    <citation type="submission" date="2018-07" db="EMBL/GenBank/DDBJ databases">
        <title>Genomic Encyclopedia of Type Strains, Phase III (KMG-III): the genomes of soil and plant-associated and newly described type strains.</title>
        <authorList>
            <person name="Whitman W."/>
        </authorList>
    </citation>
    <scope>NUCLEOTIDE SEQUENCE [LARGE SCALE GENOMIC DNA]</scope>
    <source>
        <strain evidence="1 2">CECT 7287</strain>
    </source>
</reference>
<dbReference type="Proteomes" id="UP000256977">
    <property type="component" value="Unassembled WGS sequence"/>
</dbReference>
<dbReference type="SUPFAM" id="SSF111171">
    <property type="entry name" value="Rbstp2229 protein"/>
    <property type="match status" value="1"/>
</dbReference>
<evidence type="ECO:0000313" key="1">
    <source>
        <dbReference type="EMBL" id="RED86229.1"/>
    </source>
</evidence>
<organism evidence="1 2">
    <name type="scientific">Cohnella phaseoli</name>
    <dbReference type="NCBI Taxonomy" id="456490"/>
    <lineage>
        <taxon>Bacteria</taxon>
        <taxon>Bacillati</taxon>
        <taxon>Bacillota</taxon>
        <taxon>Bacilli</taxon>
        <taxon>Bacillales</taxon>
        <taxon>Paenibacillaceae</taxon>
        <taxon>Cohnella</taxon>
    </lineage>
</organism>
<protein>
    <submittedName>
        <fullName evidence="1">Uncharacterized protein DUF1885</fullName>
    </submittedName>
</protein>
<dbReference type="AlphaFoldDB" id="A0A3D9KIL8"/>
<comment type="caution">
    <text evidence="1">The sequence shown here is derived from an EMBL/GenBank/DDBJ whole genome shotgun (WGS) entry which is preliminary data.</text>
</comment>
<dbReference type="Gene3D" id="3.30.310.120">
    <property type="entry name" value="Rbstp2229 like protein"/>
    <property type="match status" value="1"/>
</dbReference>
<accession>A0A3D9KIL8</accession>
<dbReference type="Gene3D" id="1.20.5.850">
    <property type="entry name" value="Rbstp2229 protein"/>
    <property type="match status" value="1"/>
</dbReference>
<dbReference type="EMBL" id="QRDZ01000003">
    <property type="protein sequence ID" value="RED86229.1"/>
    <property type="molecule type" value="Genomic_DNA"/>
</dbReference>
<gene>
    <name evidence="1" type="ORF">DFP98_10382</name>
</gene>
<proteinExistence type="predicted"/>